<dbReference type="EMBL" id="AJIL01000564">
    <property type="protein sequence ID" value="KNE89035.1"/>
    <property type="molecule type" value="Genomic_DNA"/>
</dbReference>
<feature type="compositionally biased region" description="Pro residues" evidence="1">
    <location>
        <begin position="78"/>
        <end position="97"/>
    </location>
</feature>
<organism evidence="2 3">
    <name type="scientific">Puccinia striiformis f. sp. tritici PST-78</name>
    <dbReference type="NCBI Taxonomy" id="1165861"/>
    <lineage>
        <taxon>Eukaryota</taxon>
        <taxon>Fungi</taxon>
        <taxon>Dikarya</taxon>
        <taxon>Basidiomycota</taxon>
        <taxon>Pucciniomycotina</taxon>
        <taxon>Pucciniomycetes</taxon>
        <taxon>Pucciniales</taxon>
        <taxon>Pucciniaceae</taxon>
        <taxon>Puccinia</taxon>
    </lineage>
</organism>
<feature type="region of interest" description="Disordered" evidence="1">
    <location>
        <begin position="72"/>
        <end position="126"/>
    </location>
</feature>
<protein>
    <submittedName>
        <fullName evidence="2">Uncharacterized protein</fullName>
    </submittedName>
</protein>
<reference evidence="3" key="1">
    <citation type="submission" date="2014-03" db="EMBL/GenBank/DDBJ databases">
        <title>The Genome Sequence of Puccinia striiformis f. sp. tritici PST-78.</title>
        <authorList>
            <consortium name="The Broad Institute Genome Sequencing Platform"/>
            <person name="Cuomo C."/>
            <person name="Hulbert S."/>
            <person name="Chen X."/>
            <person name="Walker B."/>
            <person name="Young S.K."/>
            <person name="Zeng Q."/>
            <person name="Gargeya S."/>
            <person name="Fitzgerald M."/>
            <person name="Haas B."/>
            <person name="Abouelleil A."/>
            <person name="Alvarado L."/>
            <person name="Arachchi H.M."/>
            <person name="Berlin A.M."/>
            <person name="Chapman S.B."/>
            <person name="Goldberg J."/>
            <person name="Griggs A."/>
            <person name="Gujja S."/>
            <person name="Hansen M."/>
            <person name="Howarth C."/>
            <person name="Imamovic A."/>
            <person name="Larimer J."/>
            <person name="McCowan C."/>
            <person name="Montmayeur A."/>
            <person name="Murphy C."/>
            <person name="Neiman D."/>
            <person name="Pearson M."/>
            <person name="Priest M."/>
            <person name="Roberts A."/>
            <person name="Saif S."/>
            <person name="Shea T."/>
            <person name="Sisk P."/>
            <person name="Sykes S."/>
            <person name="Wortman J."/>
            <person name="Nusbaum C."/>
            <person name="Birren B."/>
        </authorList>
    </citation>
    <scope>NUCLEOTIDE SEQUENCE [LARGE SCALE GENOMIC DNA]</scope>
    <source>
        <strain evidence="3">race PST-78</strain>
    </source>
</reference>
<proteinExistence type="predicted"/>
<dbReference type="Proteomes" id="UP000054564">
    <property type="component" value="Unassembled WGS sequence"/>
</dbReference>
<feature type="compositionally biased region" description="Polar residues" evidence="1">
    <location>
        <begin position="98"/>
        <end position="126"/>
    </location>
</feature>
<evidence type="ECO:0000313" key="3">
    <source>
        <dbReference type="Proteomes" id="UP000054564"/>
    </source>
</evidence>
<feature type="region of interest" description="Disordered" evidence="1">
    <location>
        <begin position="1"/>
        <end position="32"/>
    </location>
</feature>
<gene>
    <name evidence="2" type="ORF">PSTG_17507</name>
</gene>
<keyword evidence="3" id="KW-1185">Reference proteome</keyword>
<comment type="caution">
    <text evidence="2">The sequence shown here is derived from an EMBL/GenBank/DDBJ whole genome shotgun (WGS) entry which is preliminary data.</text>
</comment>
<feature type="non-terminal residue" evidence="2">
    <location>
        <position position="126"/>
    </location>
</feature>
<dbReference type="AlphaFoldDB" id="A0A0L0UPZ3"/>
<accession>A0A0L0UPZ3</accession>
<evidence type="ECO:0000313" key="2">
    <source>
        <dbReference type="EMBL" id="KNE89035.1"/>
    </source>
</evidence>
<sequence length="126" mass="14060">MSSSPHTGHRPSSPIDNTVSDITGYHNIGRGSEQVNDIFDRHLGEGWENRLNVTRSPRHRAYSETDTTVTSFRIPGSFVPPRPSTPLPRRQPLPVFTPPTQSTSRLPPQPKQSTPFLFQSSPHPNP</sequence>
<evidence type="ECO:0000256" key="1">
    <source>
        <dbReference type="SAM" id="MobiDB-lite"/>
    </source>
</evidence>
<name>A0A0L0UPZ3_9BASI</name>